<dbReference type="EMBL" id="MDYQ01000323">
    <property type="protein sequence ID" value="PRP76485.1"/>
    <property type="molecule type" value="Genomic_DNA"/>
</dbReference>
<protein>
    <submittedName>
        <fullName evidence="1">Uncharacterized protein</fullName>
    </submittedName>
</protein>
<dbReference type="Proteomes" id="UP000241769">
    <property type="component" value="Unassembled WGS sequence"/>
</dbReference>
<sequence length="85" mass="9187">MSIPSFISTEISSTSYCHQTLLPGIFQSHPRSHKQGCDWSKKSAALDFIRTVATDEQVSDWTSYDKAQLVSAVNAKGPAQGASPS</sequence>
<dbReference type="AlphaFoldDB" id="A0A2P6MXQ1"/>
<feature type="non-terminal residue" evidence="1">
    <location>
        <position position="85"/>
    </location>
</feature>
<accession>A0A2P6MXQ1</accession>
<evidence type="ECO:0000313" key="2">
    <source>
        <dbReference type="Proteomes" id="UP000241769"/>
    </source>
</evidence>
<organism evidence="1 2">
    <name type="scientific">Planoprotostelium fungivorum</name>
    <dbReference type="NCBI Taxonomy" id="1890364"/>
    <lineage>
        <taxon>Eukaryota</taxon>
        <taxon>Amoebozoa</taxon>
        <taxon>Evosea</taxon>
        <taxon>Variosea</taxon>
        <taxon>Cavosteliida</taxon>
        <taxon>Cavosteliaceae</taxon>
        <taxon>Planoprotostelium</taxon>
    </lineage>
</organism>
<keyword evidence="2" id="KW-1185">Reference proteome</keyword>
<proteinExistence type="predicted"/>
<gene>
    <name evidence="1" type="ORF">PROFUN_16934</name>
</gene>
<reference evidence="1 2" key="1">
    <citation type="journal article" date="2018" name="Genome Biol. Evol.">
        <title>Multiple Roots of Fruiting Body Formation in Amoebozoa.</title>
        <authorList>
            <person name="Hillmann F."/>
            <person name="Forbes G."/>
            <person name="Novohradska S."/>
            <person name="Ferling I."/>
            <person name="Riege K."/>
            <person name="Groth M."/>
            <person name="Westermann M."/>
            <person name="Marz M."/>
            <person name="Spaller T."/>
            <person name="Winckler T."/>
            <person name="Schaap P."/>
            <person name="Glockner G."/>
        </authorList>
    </citation>
    <scope>NUCLEOTIDE SEQUENCE [LARGE SCALE GENOMIC DNA]</scope>
    <source>
        <strain evidence="1 2">Jena</strain>
    </source>
</reference>
<dbReference type="InParanoid" id="A0A2P6MXQ1"/>
<evidence type="ECO:0000313" key="1">
    <source>
        <dbReference type="EMBL" id="PRP76485.1"/>
    </source>
</evidence>
<comment type="caution">
    <text evidence="1">The sequence shown here is derived from an EMBL/GenBank/DDBJ whole genome shotgun (WGS) entry which is preliminary data.</text>
</comment>
<name>A0A2P6MXQ1_9EUKA</name>